<dbReference type="RefSeq" id="WP_093317976.1">
    <property type="nucleotide sequence ID" value="NZ_FOHV01000004.1"/>
</dbReference>
<protein>
    <recommendedName>
        <fullName evidence="4">TPM domain-containing protein</fullName>
    </recommendedName>
</protein>
<feature type="transmembrane region" description="Helical" evidence="2">
    <location>
        <begin position="266"/>
        <end position="288"/>
    </location>
</feature>
<evidence type="ECO:0000256" key="2">
    <source>
        <dbReference type="SAM" id="Phobius"/>
    </source>
</evidence>
<keyword evidence="2" id="KW-1133">Transmembrane helix</keyword>
<dbReference type="OrthoDB" id="9810918at2"/>
<feature type="chain" id="PRO_5017199388" description="TPM domain-containing protein" evidence="3">
    <location>
        <begin position="22"/>
        <end position="398"/>
    </location>
</feature>
<dbReference type="AlphaFoldDB" id="A0A1I0A1D7"/>
<evidence type="ECO:0000256" key="1">
    <source>
        <dbReference type="SAM" id="MobiDB-lite"/>
    </source>
</evidence>
<keyword evidence="2" id="KW-0472">Membrane</keyword>
<dbReference type="Proteomes" id="UP000242642">
    <property type="component" value="Unassembled WGS sequence"/>
</dbReference>
<sequence>MKRIILILVILCFSFSFSSLAHEIPSVTGNIRLIDEANVLSQQEKSTLNKLLLDFENQQADGSEFFVYIVNSTNNESIESYAEQVFNYWKIGSKNEDNGLLIIVAVDDRKVRIEVGIGYEGLVTDLIAGRIIRETLLPNFKTNDYYLGLQKGVVRTIRVINPEFIFDSQLNEMNQEEYNNEIEELSLSELITFPFLKVYLSVFIGLYCCMLFRHTKKLKNLILKEKMGYEYRKKSKDNKHTMKHAWNDHIQKLELLSQYKIHFPKFPNVVIVMIIGTFCALLTAQFIQNGDVQPIVIVLFIFIAIFINFFSVPLLFIGLFLLCKSYKEQSIKINSIITLSPKDSIFHALYYGNISTSYSRSSNSSRSSRSSSSFRSSRSSSRRSGGGSSRGGGSSGSW</sequence>
<dbReference type="Pfam" id="PF04536">
    <property type="entry name" value="TPM_phosphatase"/>
    <property type="match status" value="1"/>
</dbReference>
<feature type="compositionally biased region" description="Gly residues" evidence="1">
    <location>
        <begin position="384"/>
        <end position="398"/>
    </location>
</feature>
<dbReference type="EMBL" id="FOHV01000004">
    <property type="protein sequence ID" value="SES87486.1"/>
    <property type="molecule type" value="Genomic_DNA"/>
</dbReference>
<keyword evidence="6" id="KW-1185">Reference proteome</keyword>
<evidence type="ECO:0000256" key="3">
    <source>
        <dbReference type="SAM" id="SignalP"/>
    </source>
</evidence>
<feature type="transmembrane region" description="Helical" evidence="2">
    <location>
        <begin position="294"/>
        <end position="322"/>
    </location>
</feature>
<name>A0A1I0A1D7_9GAMM</name>
<dbReference type="InterPro" id="IPR007621">
    <property type="entry name" value="TPM_dom"/>
</dbReference>
<dbReference type="STRING" id="1123402.SAMN02583745_00791"/>
<feature type="domain" description="TPM" evidence="4">
    <location>
        <begin position="34"/>
        <end position="157"/>
    </location>
</feature>
<gene>
    <name evidence="5" type="ORF">SAMN02583745_00791</name>
</gene>
<dbReference type="PANTHER" id="PTHR30373">
    <property type="entry name" value="UPF0603 PROTEIN YGCG"/>
    <property type="match status" value="1"/>
</dbReference>
<evidence type="ECO:0000259" key="4">
    <source>
        <dbReference type="Pfam" id="PF04536"/>
    </source>
</evidence>
<keyword evidence="2" id="KW-0812">Transmembrane</keyword>
<feature type="transmembrane region" description="Helical" evidence="2">
    <location>
        <begin position="190"/>
        <end position="212"/>
    </location>
</feature>
<organism evidence="5 6">
    <name type="scientific">Thorsellia anophelis DSM 18579</name>
    <dbReference type="NCBI Taxonomy" id="1123402"/>
    <lineage>
        <taxon>Bacteria</taxon>
        <taxon>Pseudomonadati</taxon>
        <taxon>Pseudomonadota</taxon>
        <taxon>Gammaproteobacteria</taxon>
        <taxon>Enterobacterales</taxon>
        <taxon>Thorselliaceae</taxon>
        <taxon>Thorsellia</taxon>
    </lineage>
</organism>
<accession>A0A1I0A1D7</accession>
<feature type="region of interest" description="Disordered" evidence="1">
    <location>
        <begin position="357"/>
        <end position="398"/>
    </location>
</feature>
<feature type="compositionally biased region" description="Low complexity" evidence="1">
    <location>
        <begin position="357"/>
        <end position="383"/>
    </location>
</feature>
<evidence type="ECO:0000313" key="5">
    <source>
        <dbReference type="EMBL" id="SES87486.1"/>
    </source>
</evidence>
<proteinExistence type="predicted"/>
<feature type="signal peptide" evidence="3">
    <location>
        <begin position="1"/>
        <end position="21"/>
    </location>
</feature>
<dbReference type="PANTHER" id="PTHR30373:SF2">
    <property type="entry name" value="UPF0603 PROTEIN YGCG"/>
    <property type="match status" value="1"/>
</dbReference>
<dbReference type="Gene3D" id="3.10.310.50">
    <property type="match status" value="1"/>
</dbReference>
<evidence type="ECO:0000313" key="6">
    <source>
        <dbReference type="Proteomes" id="UP000242642"/>
    </source>
</evidence>
<keyword evidence="3" id="KW-0732">Signal</keyword>
<reference evidence="6" key="1">
    <citation type="submission" date="2016-10" db="EMBL/GenBank/DDBJ databases">
        <authorList>
            <person name="Varghese N."/>
            <person name="Submissions S."/>
        </authorList>
    </citation>
    <scope>NUCLEOTIDE SEQUENCE [LARGE SCALE GENOMIC DNA]</scope>
    <source>
        <strain evidence="6">DSM 18579</strain>
    </source>
</reference>